<evidence type="ECO:0000259" key="3">
    <source>
        <dbReference type="PROSITE" id="PS50837"/>
    </source>
</evidence>
<dbReference type="InterPro" id="IPR027417">
    <property type="entry name" value="P-loop_NTPase"/>
</dbReference>
<organism evidence="4 5">
    <name type="scientific">Pseudonocardia ailaonensis</name>
    <dbReference type="NCBI Taxonomy" id="367279"/>
    <lineage>
        <taxon>Bacteria</taxon>
        <taxon>Bacillati</taxon>
        <taxon>Actinomycetota</taxon>
        <taxon>Actinomycetes</taxon>
        <taxon>Pseudonocardiales</taxon>
        <taxon>Pseudonocardiaceae</taxon>
        <taxon>Pseudonocardia</taxon>
    </lineage>
</organism>
<dbReference type="InterPro" id="IPR054547">
    <property type="entry name" value="NNH1"/>
</dbReference>
<evidence type="ECO:0000313" key="4">
    <source>
        <dbReference type="EMBL" id="GAA1869853.1"/>
    </source>
</evidence>
<accession>A0ABN2NHT1</accession>
<dbReference type="InterPro" id="IPR007111">
    <property type="entry name" value="NACHT_NTPase"/>
</dbReference>
<evidence type="ECO:0000256" key="1">
    <source>
        <dbReference type="ARBA" id="ARBA00022741"/>
    </source>
</evidence>
<dbReference type="SUPFAM" id="SSF52540">
    <property type="entry name" value="P-loop containing nucleoside triphosphate hydrolases"/>
    <property type="match status" value="1"/>
</dbReference>
<name>A0ABN2NHT1_9PSEU</name>
<reference evidence="4 5" key="1">
    <citation type="journal article" date="2019" name="Int. J. Syst. Evol. Microbiol.">
        <title>The Global Catalogue of Microorganisms (GCM) 10K type strain sequencing project: providing services to taxonomists for standard genome sequencing and annotation.</title>
        <authorList>
            <consortium name="The Broad Institute Genomics Platform"/>
            <consortium name="The Broad Institute Genome Sequencing Center for Infectious Disease"/>
            <person name="Wu L."/>
            <person name="Ma J."/>
        </authorList>
    </citation>
    <scope>NUCLEOTIDE SEQUENCE [LARGE SCALE GENOMIC DNA]</scope>
    <source>
        <strain evidence="4 5">JCM 16009</strain>
    </source>
</reference>
<dbReference type="RefSeq" id="WP_425565927.1">
    <property type="nucleotide sequence ID" value="NZ_BAAAQK010000024.1"/>
</dbReference>
<dbReference type="InterPro" id="IPR032675">
    <property type="entry name" value="LRR_dom_sf"/>
</dbReference>
<dbReference type="PANTHER" id="PTHR46844:SF1">
    <property type="entry name" value="SLR5058 PROTEIN"/>
    <property type="match status" value="1"/>
</dbReference>
<keyword evidence="1" id="KW-0547">Nucleotide-binding</keyword>
<comment type="caution">
    <text evidence="4">The sequence shown here is derived from an EMBL/GenBank/DDBJ whole genome shotgun (WGS) entry which is preliminary data.</text>
</comment>
<dbReference type="SUPFAM" id="SSF52058">
    <property type="entry name" value="L domain-like"/>
    <property type="match status" value="1"/>
</dbReference>
<protein>
    <submittedName>
        <fullName evidence="4">NACHT domain-containing protein</fullName>
    </submittedName>
</protein>
<dbReference type="PANTHER" id="PTHR46844">
    <property type="entry name" value="SLR5058 PROTEIN"/>
    <property type="match status" value="1"/>
</dbReference>
<gene>
    <name evidence="4" type="ORF">GCM10009836_58080</name>
</gene>
<dbReference type="EMBL" id="BAAAQK010000024">
    <property type="protein sequence ID" value="GAA1869853.1"/>
    <property type="molecule type" value="Genomic_DNA"/>
</dbReference>
<dbReference type="Pfam" id="PF05729">
    <property type="entry name" value="NACHT"/>
    <property type="match status" value="1"/>
</dbReference>
<proteinExistence type="predicted"/>
<keyword evidence="2" id="KW-0067">ATP-binding</keyword>
<dbReference type="Proteomes" id="UP001500449">
    <property type="component" value="Unassembled WGS sequence"/>
</dbReference>
<evidence type="ECO:0000313" key="5">
    <source>
        <dbReference type="Proteomes" id="UP001500449"/>
    </source>
</evidence>
<dbReference type="Gene3D" id="3.80.10.10">
    <property type="entry name" value="Ribonuclease Inhibitor"/>
    <property type="match status" value="1"/>
</dbReference>
<feature type="domain" description="NACHT" evidence="3">
    <location>
        <begin position="284"/>
        <end position="626"/>
    </location>
</feature>
<keyword evidence="5" id="KW-1185">Reference proteome</keyword>
<sequence length="1102" mass="121762">MSLEATGLSLGKTVAKLALKRWTQKRAARISRESELMDLVSLGGMDRFQRRKFERQVDDIVDHTTKRLEQFYMVEFRNLPENEKSAALEAVVDSLLTPDIDDNVLFANDVDARKISEEIRRASRVKVSTALLSSDAYALYDRVLDDCCIVIVEILKSLPEFTGRAVAELLSRFTEATNRLDEVLAALPRTGLHLNDSEFLTRYMRSTIESQEALEIFGIDTRNYRPRSRVSVAYMTLSVSSGVERRQQHQAVVNVDDDEIAEGAGASRSITSSLSVESALGESQRTLIVGNAGSGKTTLLQWIAVTAARSEFTGPLVGWNSLVPFVLKLRSWSGNSLPEADNLVSVTAPELSAFKPEGWEHIHLVEGKAILLVDGVDEIGPGRRRSINSSLKQFSSAYPEVPIVVTSRPSAVEKDWLKSAGFTQIQLEPMSVPDVAEFLHRWHTAIGEAAREGDVSLPCDPPELDRYETSLHRQLAARRHLQSLATNPLMCAMLCALNLDRQTRLPADRMKLYEDAILLLLERRDSGREIPAAQLSGELPARLALTILRHLAWRMTLAGRAEMGVSTALNHVGHVIGRMPTIVDDASKVLQHLLERSGLLRSPTQGKVDFVHKTFQEYLAAQEAIDEHYIDVLLSKATRDSWREVIVMAAGHATRPLREQLINGLLDQAGDGTRRSRQIRLLTAACLETAKDELLPETSAKVDRVLSSLIPPARLPEARALAILGDDALKMLPASLEGLRDTEAAACVECAAFVGNDRSLRMLSGYASDARPRVQAQLVNAWRYFDTEKYAREVLADAPLDRGRLQIGRTEVLPYLGYLKNLTSVHFEASRSRVLSDLRCFAEIPFLRIVSVKVEGTVDLSPLQGASNLLMLSVFGDHTGIRGLGTLQSLSELRSLQLQGVDSLELFEALSNSPQISHLTLNGASGLRELSAIPAFEKLRSLDLFGLNGLRNIDRLAEMSEHLTGLSLQPFQVSGGLKKVAQVAPNLTFLNVHDGRNLRPADLLGLPLERLWLRDCELGDISVLTQIESLSDVSLYGSKVDRVETLASLPRLRRLDLRAAMQSIDLQPFIDAGGPKIDIVAGVNQSVEQPAPGQSRVRLVFW</sequence>
<dbReference type="Pfam" id="PF22733">
    <property type="entry name" value="NNH1"/>
    <property type="match status" value="1"/>
</dbReference>
<dbReference type="Gene3D" id="3.40.50.300">
    <property type="entry name" value="P-loop containing nucleotide triphosphate hydrolases"/>
    <property type="match status" value="1"/>
</dbReference>
<evidence type="ECO:0000256" key="2">
    <source>
        <dbReference type="ARBA" id="ARBA00022840"/>
    </source>
</evidence>
<dbReference type="PROSITE" id="PS50837">
    <property type="entry name" value="NACHT"/>
    <property type="match status" value="1"/>
</dbReference>